<feature type="domain" description="ABC-2 type transporter transmembrane" evidence="7">
    <location>
        <begin position="517"/>
        <end position="709"/>
    </location>
</feature>
<comment type="caution">
    <text evidence="8">The sequence shown here is derived from an EMBL/GenBank/DDBJ whole genome shotgun (WGS) entry which is preliminary data.</text>
</comment>
<dbReference type="InterPro" id="IPR017501">
    <property type="entry name" value="Phage_infect_YhgE_C"/>
</dbReference>
<evidence type="ECO:0000256" key="3">
    <source>
        <dbReference type="ARBA" id="ARBA00022989"/>
    </source>
</evidence>
<keyword evidence="2 6" id="KW-0812">Transmembrane</keyword>
<feature type="transmembrane region" description="Helical" evidence="6">
    <location>
        <begin position="574"/>
        <end position="597"/>
    </location>
</feature>
<keyword evidence="9" id="KW-1185">Reference proteome</keyword>
<proteinExistence type="predicted"/>
<dbReference type="EMBL" id="JACHDB010000001">
    <property type="protein sequence ID" value="MBB5432762.1"/>
    <property type="molecule type" value="Genomic_DNA"/>
</dbReference>
<feature type="region of interest" description="Disordered" evidence="5">
    <location>
        <begin position="196"/>
        <end position="247"/>
    </location>
</feature>
<dbReference type="Gene3D" id="1.10.287.950">
    <property type="entry name" value="Methyl-accepting chemotaxis protein"/>
    <property type="match status" value="2"/>
</dbReference>
<dbReference type="Proteomes" id="UP000572635">
    <property type="component" value="Unassembled WGS sequence"/>
</dbReference>
<gene>
    <name evidence="8" type="ORF">HDA36_002846</name>
</gene>
<dbReference type="Pfam" id="PF12698">
    <property type="entry name" value="ABC2_membrane_3"/>
    <property type="match status" value="2"/>
</dbReference>
<evidence type="ECO:0000313" key="8">
    <source>
        <dbReference type="EMBL" id="MBB5432762.1"/>
    </source>
</evidence>
<name>A0A7W8VDZ4_9ACTN</name>
<dbReference type="InterPro" id="IPR013525">
    <property type="entry name" value="ABC2_TM"/>
</dbReference>
<keyword evidence="3 6" id="KW-1133">Transmembrane helix</keyword>
<sequence length="728" mass="76461">MKLRKPRALPSLRLGGLSVRSFFRARLTAAALAALTIIPLLYSGLYLWSFWDPFDRMSNLPVALVNEDRPVKVDGEELNAGAEITDELLDGGDLNWKLMDAEEAEAGVADGRYYVSLTIPEDFSERLSSPGEDGAEPIPAMLEAHYNDANGYIVRQLMSSAFKEVRSAAADSAVAKYLDSMFVGFNDIHEATEKAADGASQLADGASEAKDGSSQLADGTSDAKDGADELNGGLGDAKDGSSELSSGIDQLYEGSKTLADGAGTASDGVSDAVDKLDPLADEWIPVLREKAPEIESGAQDVADAASALSDALADLPDDSAQAAQSARDLSERIQTRLDASPDLEQTDPDLYALLTDAKAAADQAAKLNDFVQANRDGISTVKDDADTVASLASDLAEKAPDLADDAEDARDKVNELDDGLSQLAEGSRDLRDGLEEASGGAGDLDSGLGQLKDGSGQLSDGLGLLKDGSSDLDSGLGQLKDGSGELSDGLADGVEEIPTFDDDDRDSRGDMMSQPVRLSSATSNEAPNYGTGFAPFFIALSLWVGAMMVFMVLPPLSRRALASTAPSWRIALAGWVPALLIGVAQVVVSLAALHFLLGLQASRWAATAGLLTLTVAAYAAVVQWANARFGSAGRVVALVLLMLQLTSAGGTYPIETSPDFFQAISPYLPMSWVVSALRVLISGGDVSVVLGACGVLTAYLVAFLLLTWLAVARKRMWTMTDLHPALKL</sequence>
<feature type="transmembrane region" description="Helical" evidence="6">
    <location>
        <begin position="27"/>
        <end position="51"/>
    </location>
</feature>
<dbReference type="GO" id="GO:0140359">
    <property type="term" value="F:ABC-type transporter activity"/>
    <property type="evidence" value="ECO:0007669"/>
    <property type="project" value="InterPro"/>
</dbReference>
<feature type="compositionally biased region" description="Low complexity" evidence="5">
    <location>
        <begin position="443"/>
        <end position="452"/>
    </location>
</feature>
<feature type="transmembrane region" description="Helical" evidence="6">
    <location>
        <begin position="635"/>
        <end position="654"/>
    </location>
</feature>
<dbReference type="NCBIfam" id="TIGR03062">
    <property type="entry name" value="pip_yhgE_Cterm"/>
    <property type="match status" value="1"/>
</dbReference>
<dbReference type="InterPro" id="IPR023908">
    <property type="entry name" value="xxxLxxG_rpt"/>
</dbReference>
<dbReference type="PANTHER" id="PTHR43077">
    <property type="entry name" value="TRANSPORT PERMEASE YVFS-RELATED"/>
    <property type="match status" value="1"/>
</dbReference>
<evidence type="ECO:0000256" key="2">
    <source>
        <dbReference type="ARBA" id="ARBA00022692"/>
    </source>
</evidence>
<evidence type="ECO:0000256" key="1">
    <source>
        <dbReference type="ARBA" id="ARBA00004141"/>
    </source>
</evidence>
<evidence type="ECO:0000313" key="9">
    <source>
        <dbReference type="Proteomes" id="UP000572635"/>
    </source>
</evidence>
<evidence type="ECO:0000259" key="7">
    <source>
        <dbReference type="Pfam" id="PF12698"/>
    </source>
</evidence>
<dbReference type="PANTHER" id="PTHR43077:SF5">
    <property type="entry name" value="PHAGE INFECTION PROTEIN"/>
    <property type="match status" value="1"/>
</dbReference>
<feature type="compositionally biased region" description="Acidic residues" evidence="5">
    <location>
        <begin position="493"/>
        <end position="504"/>
    </location>
</feature>
<evidence type="ECO:0000256" key="4">
    <source>
        <dbReference type="ARBA" id="ARBA00023136"/>
    </source>
</evidence>
<feature type="region of interest" description="Disordered" evidence="5">
    <location>
        <begin position="475"/>
        <end position="523"/>
    </location>
</feature>
<evidence type="ECO:0000256" key="5">
    <source>
        <dbReference type="SAM" id="MobiDB-lite"/>
    </source>
</evidence>
<dbReference type="SUPFAM" id="SSF58104">
    <property type="entry name" value="Methyl-accepting chemotaxis protein (MCP) signaling domain"/>
    <property type="match status" value="1"/>
</dbReference>
<evidence type="ECO:0000256" key="6">
    <source>
        <dbReference type="SAM" id="Phobius"/>
    </source>
</evidence>
<dbReference type="InterPro" id="IPR051328">
    <property type="entry name" value="T7SS_ABC-Transporter"/>
</dbReference>
<feature type="region of interest" description="Disordered" evidence="5">
    <location>
        <begin position="433"/>
        <end position="452"/>
    </location>
</feature>
<feature type="domain" description="ABC-2 type transporter transmembrane" evidence="7">
    <location>
        <begin position="35"/>
        <end position="173"/>
    </location>
</feature>
<accession>A0A7W8VDZ4</accession>
<dbReference type="RefSeq" id="WP_184392285.1">
    <property type="nucleotide sequence ID" value="NZ_BAAAJD010000186.1"/>
</dbReference>
<comment type="subcellular location">
    <subcellularLocation>
        <location evidence="1">Membrane</location>
        <topology evidence="1">Multi-pass membrane protein</topology>
    </subcellularLocation>
</comment>
<feature type="transmembrane region" description="Helical" evidence="6">
    <location>
        <begin position="603"/>
        <end position="623"/>
    </location>
</feature>
<protein>
    <submittedName>
        <fullName evidence="8">Putative membrane protein</fullName>
    </submittedName>
</protein>
<dbReference type="GO" id="GO:0016020">
    <property type="term" value="C:membrane"/>
    <property type="evidence" value="ECO:0007669"/>
    <property type="project" value="UniProtKB-SubCell"/>
</dbReference>
<dbReference type="AlphaFoldDB" id="A0A7W8VDZ4"/>
<feature type="transmembrane region" description="Helical" evidence="6">
    <location>
        <begin position="688"/>
        <end position="711"/>
    </location>
</feature>
<reference evidence="8 9" key="1">
    <citation type="submission" date="2020-08" db="EMBL/GenBank/DDBJ databases">
        <title>Sequencing the genomes of 1000 actinobacteria strains.</title>
        <authorList>
            <person name="Klenk H.-P."/>
        </authorList>
    </citation>
    <scope>NUCLEOTIDE SEQUENCE [LARGE SCALE GENOMIC DNA]</scope>
    <source>
        <strain evidence="8 9">DSM 44551</strain>
    </source>
</reference>
<feature type="transmembrane region" description="Helical" evidence="6">
    <location>
        <begin position="533"/>
        <end position="553"/>
    </location>
</feature>
<dbReference type="InterPro" id="IPR017500">
    <property type="entry name" value="Phage_infect_YhgE_N"/>
</dbReference>
<keyword evidence="4 6" id="KW-0472">Membrane</keyword>
<dbReference type="NCBIfam" id="TIGR03061">
    <property type="entry name" value="pip_yhgE_Nterm"/>
    <property type="match status" value="1"/>
</dbReference>
<organism evidence="8 9">
    <name type="scientific">Nocardiopsis composta</name>
    <dbReference type="NCBI Taxonomy" id="157465"/>
    <lineage>
        <taxon>Bacteria</taxon>
        <taxon>Bacillati</taxon>
        <taxon>Actinomycetota</taxon>
        <taxon>Actinomycetes</taxon>
        <taxon>Streptosporangiales</taxon>
        <taxon>Nocardiopsidaceae</taxon>
        <taxon>Nocardiopsis</taxon>
    </lineage>
</organism>
<dbReference type="NCBIfam" id="TIGR03057">
    <property type="entry name" value="xxxLxxG_by_4"/>
    <property type="match status" value="6"/>
</dbReference>